<dbReference type="EMBL" id="RXIC02000020">
    <property type="protein sequence ID" value="KAB1223904.1"/>
    <property type="molecule type" value="Genomic_DNA"/>
</dbReference>
<dbReference type="SUPFAM" id="SSF54171">
    <property type="entry name" value="DNA-binding domain"/>
    <property type="match status" value="2"/>
</dbReference>
<keyword evidence="12" id="KW-1185">Reference proteome</keyword>
<comment type="caution">
    <text evidence="11">The sequence shown here is derived from an EMBL/GenBank/DDBJ whole genome shotgun (WGS) entry which is preliminary data.</text>
</comment>
<keyword evidence="6" id="KW-0804">Transcription</keyword>
<comment type="subcellular location">
    <subcellularLocation>
        <location evidence="1">Nucleus</location>
    </subcellularLocation>
</comment>
<keyword evidence="2" id="KW-0677">Repeat</keyword>
<dbReference type="Gene3D" id="3.30.730.10">
    <property type="entry name" value="AP2/ERF domain"/>
    <property type="match status" value="2"/>
</dbReference>
<keyword evidence="5" id="KW-0010">Activator</keyword>
<sequence length="493" mass="54507">MAEKMLDLNLTIGSVDSASNSIEMVTENLVHLSGSPKESSGSFDSSIVNAGDEDSISNCDAAFAYSFSILNDSGTISAKELNKCNRTIQLFPESGAGEGESDVRGFGFGLGLGQSSRKEWLDLTSSFGGARAEQRIVAPPLQEERPQRQQAKKSRRGPRSRSSQYRGVTFYRRTGRWESHIWDCGKQVYLGGFDTAHAAARAYDRAAIKFRGMDADINFDISEYDEDIKQMCNFTKEEFVHILRRQSTGFSRGSSKYRGVTLHKCGRWEARMGQFLGKKYIYLGLFDSEMEAARAYDKAAIKCSGREAVTNFEPSSYEEELIAEADNGGGNQNLDLQLGIAPPSVPDGRKENTNAGSFQFQHGWDDMPIDRRPRIDNSVSAPEHPIIWSGGNSSFFSIYNERAMEKRMEVNSLPYWPRQIRGPYGVATQVPPFSVAASSGFPSTSTLAPSTAVGQPHFPNTAIQPAPFFAFNHPHLHHIPLPLQELKPAPGRT</sequence>
<evidence type="ECO:0000256" key="9">
    <source>
        <dbReference type="SAM" id="MobiDB-lite"/>
    </source>
</evidence>
<evidence type="ECO:0000256" key="6">
    <source>
        <dbReference type="ARBA" id="ARBA00023163"/>
    </source>
</evidence>
<dbReference type="SMART" id="SM00380">
    <property type="entry name" value="AP2"/>
    <property type="match status" value="2"/>
</dbReference>
<evidence type="ECO:0000259" key="10">
    <source>
        <dbReference type="PROSITE" id="PS51032"/>
    </source>
</evidence>
<dbReference type="Proteomes" id="UP000516437">
    <property type="component" value="Chromosome 2"/>
</dbReference>
<evidence type="ECO:0000256" key="8">
    <source>
        <dbReference type="ARBA" id="ARBA00037973"/>
    </source>
</evidence>
<evidence type="ECO:0000313" key="12">
    <source>
        <dbReference type="Proteomes" id="UP000516437"/>
    </source>
</evidence>
<dbReference type="Pfam" id="PF00847">
    <property type="entry name" value="AP2"/>
    <property type="match status" value="2"/>
</dbReference>
<dbReference type="InterPro" id="IPR036955">
    <property type="entry name" value="AP2/ERF_dom_sf"/>
</dbReference>
<dbReference type="GO" id="GO:0003700">
    <property type="term" value="F:DNA-binding transcription factor activity"/>
    <property type="evidence" value="ECO:0007669"/>
    <property type="project" value="InterPro"/>
</dbReference>
<protein>
    <submittedName>
        <fullName evidence="11">Floral homeotic protein APETALA 2</fullName>
    </submittedName>
</protein>
<feature type="domain" description="AP2/ERF" evidence="10">
    <location>
        <begin position="164"/>
        <end position="220"/>
    </location>
</feature>
<dbReference type="PROSITE" id="PS51032">
    <property type="entry name" value="AP2_ERF"/>
    <property type="match status" value="2"/>
</dbReference>
<evidence type="ECO:0000256" key="4">
    <source>
        <dbReference type="ARBA" id="ARBA00023125"/>
    </source>
</evidence>
<accession>A0A6A1WF85</accession>
<keyword evidence="7" id="KW-0539">Nucleus</keyword>
<evidence type="ECO:0000256" key="1">
    <source>
        <dbReference type="ARBA" id="ARBA00004123"/>
    </source>
</evidence>
<dbReference type="PANTHER" id="PTHR32467">
    <property type="entry name" value="AP2-LIKE ETHYLENE-RESPONSIVE TRANSCRIPTION FACTOR"/>
    <property type="match status" value="1"/>
</dbReference>
<organism evidence="11 12">
    <name type="scientific">Morella rubra</name>
    <name type="common">Chinese bayberry</name>
    <dbReference type="NCBI Taxonomy" id="262757"/>
    <lineage>
        <taxon>Eukaryota</taxon>
        <taxon>Viridiplantae</taxon>
        <taxon>Streptophyta</taxon>
        <taxon>Embryophyta</taxon>
        <taxon>Tracheophyta</taxon>
        <taxon>Spermatophyta</taxon>
        <taxon>Magnoliopsida</taxon>
        <taxon>eudicotyledons</taxon>
        <taxon>Gunneridae</taxon>
        <taxon>Pentapetalae</taxon>
        <taxon>rosids</taxon>
        <taxon>fabids</taxon>
        <taxon>Fagales</taxon>
        <taxon>Myricaceae</taxon>
        <taxon>Morella</taxon>
    </lineage>
</organism>
<dbReference type="InterPro" id="IPR001471">
    <property type="entry name" value="AP2/ERF_dom"/>
</dbReference>
<feature type="domain" description="AP2/ERF" evidence="10">
    <location>
        <begin position="256"/>
        <end position="313"/>
    </location>
</feature>
<dbReference type="CDD" id="cd00018">
    <property type="entry name" value="AP2"/>
    <property type="match status" value="2"/>
</dbReference>
<feature type="compositionally biased region" description="Basic residues" evidence="9">
    <location>
        <begin position="150"/>
        <end position="159"/>
    </location>
</feature>
<dbReference type="OrthoDB" id="207175at2759"/>
<dbReference type="PANTHER" id="PTHR32467:SF226">
    <property type="entry name" value="AP2_ERF DOMAIN-CONTAINING PROTEIN"/>
    <property type="match status" value="1"/>
</dbReference>
<gene>
    <name evidence="11" type="ORF">CJ030_MR2G023339</name>
</gene>
<dbReference type="FunFam" id="3.30.730.10:FF:000004">
    <property type="entry name" value="AP2-like ethylene-responsive transcription factor"/>
    <property type="match status" value="1"/>
</dbReference>
<dbReference type="InterPro" id="IPR016177">
    <property type="entry name" value="DNA-bd_dom_sf"/>
</dbReference>
<keyword evidence="3" id="KW-0805">Transcription regulation</keyword>
<dbReference type="GO" id="GO:0003677">
    <property type="term" value="F:DNA binding"/>
    <property type="evidence" value="ECO:0007669"/>
    <property type="project" value="UniProtKB-KW"/>
</dbReference>
<dbReference type="GO" id="GO:0005634">
    <property type="term" value="C:nucleus"/>
    <property type="evidence" value="ECO:0007669"/>
    <property type="project" value="UniProtKB-SubCell"/>
</dbReference>
<keyword evidence="4" id="KW-0238">DNA-binding</keyword>
<dbReference type="FunFam" id="3.30.730.10:FF:000002">
    <property type="entry name" value="AP2-like ethylene-responsive transcription factor"/>
    <property type="match status" value="1"/>
</dbReference>
<evidence type="ECO:0000256" key="2">
    <source>
        <dbReference type="ARBA" id="ARBA00022737"/>
    </source>
</evidence>
<comment type="similarity">
    <text evidence="8">Belongs to the AP2/ERF transcription factor family. AP2 subfamily.</text>
</comment>
<evidence type="ECO:0000313" key="11">
    <source>
        <dbReference type="EMBL" id="KAB1223904.1"/>
    </source>
</evidence>
<dbReference type="PRINTS" id="PR00367">
    <property type="entry name" value="ETHRSPELEMNT"/>
</dbReference>
<dbReference type="AlphaFoldDB" id="A0A6A1WF85"/>
<evidence type="ECO:0000256" key="7">
    <source>
        <dbReference type="ARBA" id="ARBA00023242"/>
    </source>
</evidence>
<evidence type="ECO:0000256" key="3">
    <source>
        <dbReference type="ARBA" id="ARBA00023015"/>
    </source>
</evidence>
<proteinExistence type="inferred from homology"/>
<name>A0A6A1WF85_9ROSI</name>
<evidence type="ECO:0000256" key="5">
    <source>
        <dbReference type="ARBA" id="ARBA00023159"/>
    </source>
</evidence>
<feature type="region of interest" description="Disordered" evidence="9">
    <location>
        <begin position="134"/>
        <end position="165"/>
    </location>
</feature>
<reference evidence="11 12" key="1">
    <citation type="journal article" date="2019" name="Plant Biotechnol. J.">
        <title>The red bayberry genome and genetic basis of sex determination.</title>
        <authorList>
            <person name="Jia H.M."/>
            <person name="Jia H.J."/>
            <person name="Cai Q.L."/>
            <person name="Wang Y."/>
            <person name="Zhao H.B."/>
            <person name="Yang W.F."/>
            <person name="Wang G.Y."/>
            <person name="Li Y.H."/>
            <person name="Zhan D.L."/>
            <person name="Shen Y.T."/>
            <person name="Niu Q.F."/>
            <person name="Chang L."/>
            <person name="Qiu J."/>
            <person name="Zhao L."/>
            <person name="Xie H.B."/>
            <person name="Fu W.Y."/>
            <person name="Jin J."/>
            <person name="Li X.W."/>
            <person name="Jiao Y."/>
            <person name="Zhou C.C."/>
            <person name="Tu T."/>
            <person name="Chai C.Y."/>
            <person name="Gao J.L."/>
            <person name="Fan L.J."/>
            <person name="van de Weg E."/>
            <person name="Wang J.Y."/>
            <person name="Gao Z.S."/>
        </authorList>
    </citation>
    <scope>NUCLEOTIDE SEQUENCE [LARGE SCALE GENOMIC DNA]</scope>
    <source>
        <tissue evidence="11">Leaves</tissue>
    </source>
</reference>